<evidence type="ECO:0008006" key="4">
    <source>
        <dbReference type="Google" id="ProtNLM"/>
    </source>
</evidence>
<sequence>ALDCMPSSSLTERTSAPDRSATPRPSSFSSMENNHHRQGPATSTPATRSRTRRDPAEDHLYRVPPQDFALTVQRLTGAAPPRTPPPHPPDRDDRQPSPAPPPALSMQEAYLDWCASNCVVLSPGTMAEIDRAARFNSGVNNNNCS</sequence>
<dbReference type="Gramene" id="AET1Gv20738600.1">
    <property type="protein sequence ID" value="AET1Gv20738600.1"/>
    <property type="gene ID" value="AET1Gv20738600"/>
</dbReference>
<evidence type="ECO:0000313" key="2">
    <source>
        <dbReference type="EnsemblPlants" id="AET1Gv20738600.1"/>
    </source>
</evidence>
<dbReference type="Proteomes" id="UP000015105">
    <property type="component" value="Chromosome 1D"/>
</dbReference>
<feature type="region of interest" description="Disordered" evidence="1">
    <location>
        <begin position="1"/>
        <end position="105"/>
    </location>
</feature>
<evidence type="ECO:0000313" key="3">
    <source>
        <dbReference type="Proteomes" id="UP000015105"/>
    </source>
</evidence>
<reference evidence="2" key="5">
    <citation type="journal article" date="2021" name="G3 (Bethesda)">
        <title>Aegilops tauschii genome assembly Aet v5.0 features greater sequence contiguity and improved annotation.</title>
        <authorList>
            <person name="Wang L."/>
            <person name="Zhu T."/>
            <person name="Rodriguez J.C."/>
            <person name="Deal K.R."/>
            <person name="Dubcovsky J."/>
            <person name="McGuire P.E."/>
            <person name="Lux T."/>
            <person name="Spannagl M."/>
            <person name="Mayer K.F.X."/>
            <person name="Baldrich P."/>
            <person name="Meyers B.C."/>
            <person name="Huo N."/>
            <person name="Gu Y.Q."/>
            <person name="Zhou H."/>
            <person name="Devos K.M."/>
            <person name="Bennetzen J.L."/>
            <person name="Unver T."/>
            <person name="Budak H."/>
            <person name="Gulick P.J."/>
            <person name="Galiba G."/>
            <person name="Kalapos B."/>
            <person name="Nelson D.R."/>
            <person name="Li P."/>
            <person name="You F.M."/>
            <person name="Luo M.C."/>
            <person name="Dvorak J."/>
        </authorList>
    </citation>
    <scope>NUCLEOTIDE SEQUENCE [LARGE SCALE GENOMIC DNA]</scope>
    <source>
        <strain evidence="2">cv. AL8/78</strain>
    </source>
</reference>
<feature type="compositionally biased region" description="Basic and acidic residues" evidence="1">
    <location>
        <begin position="52"/>
        <end position="61"/>
    </location>
</feature>
<dbReference type="AlphaFoldDB" id="A0A452ZF06"/>
<evidence type="ECO:0000256" key="1">
    <source>
        <dbReference type="SAM" id="MobiDB-lite"/>
    </source>
</evidence>
<feature type="compositionally biased region" description="Polar residues" evidence="1">
    <location>
        <begin position="1"/>
        <end position="14"/>
    </location>
</feature>
<dbReference type="EnsemblPlants" id="AET1Gv20738600.1">
    <property type="protein sequence ID" value="AET1Gv20738600.1"/>
    <property type="gene ID" value="AET1Gv20738600"/>
</dbReference>
<accession>A0A452ZF06</accession>
<feature type="compositionally biased region" description="Polar residues" evidence="1">
    <location>
        <begin position="23"/>
        <end position="32"/>
    </location>
</feature>
<protein>
    <recommendedName>
        <fullName evidence="4">VQ domain-containing protein</fullName>
    </recommendedName>
</protein>
<reference evidence="3" key="1">
    <citation type="journal article" date="2014" name="Science">
        <title>Ancient hybridizations among the ancestral genomes of bread wheat.</title>
        <authorList>
            <consortium name="International Wheat Genome Sequencing Consortium,"/>
            <person name="Marcussen T."/>
            <person name="Sandve S.R."/>
            <person name="Heier L."/>
            <person name="Spannagl M."/>
            <person name="Pfeifer M."/>
            <person name="Jakobsen K.S."/>
            <person name="Wulff B.B."/>
            <person name="Steuernagel B."/>
            <person name="Mayer K.F."/>
            <person name="Olsen O.A."/>
        </authorList>
    </citation>
    <scope>NUCLEOTIDE SEQUENCE [LARGE SCALE GENOMIC DNA]</scope>
    <source>
        <strain evidence="3">cv. AL8/78</strain>
    </source>
</reference>
<reference evidence="2" key="4">
    <citation type="submission" date="2019-03" db="UniProtKB">
        <authorList>
            <consortium name="EnsemblPlants"/>
        </authorList>
    </citation>
    <scope>IDENTIFICATION</scope>
</reference>
<reference evidence="3" key="2">
    <citation type="journal article" date="2017" name="Nat. Plants">
        <title>The Aegilops tauschii genome reveals multiple impacts of transposons.</title>
        <authorList>
            <person name="Zhao G."/>
            <person name="Zou C."/>
            <person name="Li K."/>
            <person name="Wang K."/>
            <person name="Li T."/>
            <person name="Gao L."/>
            <person name="Zhang X."/>
            <person name="Wang H."/>
            <person name="Yang Z."/>
            <person name="Liu X."/>
            <person name="Jiang W."/>
            <person name="Mao L."/>
            <person name="Kong X."/>
            <person name="Jiao Y."/>
            <person name="Jia J."/>
        </authorList>
    </citation>
    <scope>NUCLEOTIDE SEQUENCE [LARGE SCALE GENOMIC DNA]</scope>
    <source>
        <strain evidence="3">cv. AL8/78</strain>
    </source>
</reference>
<organism evidence="2 3">
    <name type="scientific">Aegilops tauschii subsp. strangulata</name>
    <name type="common">Goatgrass</name>
    <dbReference type="NCBI Taxonomy" id="200361"/>
    <lineage>
        <taxon>Eukaryota</taxon>
        <taxon>Viridiplantae</taxon>
        <taxon>Streptophyta</taxon>
        <taxon>Embryophyta</taxon>
        <taxon>Tracheophyta</taxon>
        <taxon>Spermatophyta</taxon>
        <taxon>Magnoliopsida</taxon>
        <taxon>Liliopsida</taxon>
        <taxon>Poales</taxon>
        <taxon>Poaceae</taxon>
        <taxon>BOP clade</taxon>
        <taxon>Pooideae</taxon>
        <taxon>Triticodae</taxon>
        <taxon>Triticeae</taxon>
        <taxon>Triticinae</taxon>
        <taxon>Aegilops</taxon>
    </lineage>
</organism>
<keyword evidence="3" id="KW-1185">Reference proteome</keyword>
<proteinExistence type="predicted"/>
<reference evidence="2" key="3">
    <citation type="journal article" date="2017" name="Nature">
        <title>Genome sequence of the progenitor of the wheat D genome Aegilops tauschii.</title>
        <authorList>
            <person name="Luo M.C."/>
            <person name="Gu Y.Q."/>
            <person name="Puiu D."/>
            <person name="Wang H."/>
            <person name="Twardziok S.O."/>
            <person name="Deal K.R."/>
            <person name="Huo N."/>
            <person name="Zhu T."/>
            <person name="Wang L."/>
            <person name="Wang Y."/>
            <person name="McGuire P.E."/>
            <person name="Liu S."/>
            <person name="Long H."/>
            <person name="Ramasamy R.K."/>
            <person name="Rodriguez J.C."/>
            <person name="Van S.L."/>
            <person name="Yuan L."/>
            <person name="Wang Z."/>
            <person name="Xia Z."/>
            <person name="Xiao L."/>
            <person name="Anderson O.D."/>
            <person name="Ouyang S."/>
            <person name="Liang Y."/>
            <person name="Zimin A.V."/>
            <person name="Pertea G."/>
            <person name="Qi P."/>
            <person name="Bennetzen J.L."/>
            <person name="Dai X."/>
            <person name="Dawson M.W."/>
            <person name="Muller H.G."/>
            <person name="Kugler K."/>
            <person name="Rivarola-Duarte L."/>
            <person name="Spannagl M."/>
            <person name="Mayer K.F.X."/>
            <person name="Lu F.H."/>
            <person name="Bevan M.W."/>
            <person name="Leroy P."/>
            <person name="Li P."/>
            <person name="You F.M."/>
            <person name="Sun Q."/>
            <person name="Liu Z."/>
            <person name="Lyons E."/>
            <person name="Wicker T."/>
            <person name="Salzberg S.L."/>
            <person name="Devos K.M."/>
            <person name="Dvorak J."/>
        </authorList>
    </citation>
    <scope>NUCLEOTIDE SEQUENCE [LARGE SCALE GENOMIC DNA]</scope>
    <source>
        <strain evidence="2">cv. AL8/78</strain>
    </source>
</reference>
<name>A0A452ZF06_AEGTS</name>